<protein>
    <submittedName>
        <fullName evidence="2">Uncharacterized protein</fullName>
    </submittedName>
</protein>
<dbReference type="Proteomes" id="UP001055439">
    <property type="component" value="Chromosome 10"/>
</dbReference>
<proteinExistence type="predicted"/>
<accession>A0A9E7EIJ7</accession>
<dbReference type="EMBL" id="CP097503">
    <property type="protein sequence ID" value="URD83135.1"/>
    <property type="molecule type" value="Genomic_DNA"/>
</dbReference>
<sequence length="66" mass="7977">MWMTQTKTMCMFCCHQRTDTLHHHAWTFLQVIPSLKTLNYVLFHFFLSDLTLSCSYYILELIIIVF</sequence>
<keyword evidence="4" id="KW-1185">Reference proteome</keyword>
<organism evidence="2 4">
    <name type="scientific">Musa troglodytarum</name>
    <name type="common">fe'i banana</name>
    <dbReference type="NCBI Taxonomy" id="320322"/>
    <lineage>
        <taxon>Eukaryota</taxon>
        <taxon>Viridiplantae</taxon>
        <taxon>Streptophyta</taxon>
        <taxon>Embryophyta</taxon>
        <taxon>Tracheophyta</taxon>
        <taxon>Spermatophyta</taxon>
        <taxon>Magnoliopsida</taxon>
        <taxon>Liliopsida</taxon>
        <taxon>Zingiberales</taxon>
        <taxon>Musaceae</taxon>
        <taxon>Musa</taxon>
    </lineage>
</organism>
<keyword evidence="1" id="KW-0812">Transmembrane</keyword>
<keyword evidence="1" id="KW-1133">Transmembrane helix</keyword>
<gene>
    <name evidence="2" type="ORF">MUK42_02513</name>
    <name evidence="3" type="ORF">MUK42_18484</name>
</gene>
<name>A0A9E7EIJ7_9LILI</name>
<evidence type="ECO:0000313" key="4">
    <source>
        <dbReference type="Proteomes" id="UP001055439"/>
    </source>
</evidence>
<dbReference type="EMBL" id="CP097503">
    <property type="protein sequence ID" value="URD78100.1"/>
    <property type="molecule type" value="Genomic_DNA"/>
</dbReference>
<evidence type="ECO:0000313" key="3">
    <source>
        <dbReference type="EMBL" id="URD83135.1"/>
    </source>
</evidence>
<feature type="transmembrane region" description="Helical" evidence="1">
    <location>
        <begin position="41"/>
        <end position="65"/>
    </location>
</feature>
<evidence type="ECO:0000313" key="2">
    <source>
        <dbReference type="EMBL" id="URD78100.1"/>
    </source>
</evidence>
<evidence type="ECO:0000256" key="1">
    <source>
        <dbReference type="SAM" id="Phobius"/>
    </source>
</evidence>
<reference evidence="2" key="1">
    <citation type="submission" date="2022-05" db="EMBL/GenBank/DDBJ databases">
        <title>The Musa troglodytarum L. genome provides insights into the mechanism of non-climacteric behaviour and enrichment of carotenoids.</title>
        <authorList>
            <person name="Wang J."/>
        </authorList>
    </citation>
    <scope>NUCLEOTIDE SEQUENCE</scope>
    <source>
        <tissue evidence="2">Leaf</tissue>
    </source>
</reference>
<keyword evidence="1" id="KW-0472">Membrane</keyword>
<dbReference type="AlphaFoldDB" id="A0A9E7EIJ7"/>